<evidence type="ECO:0000256" key="1">
    <source>
        <dbReference type="SAM" id="MobiDB-lite"/>
    </source>
</evidence>
<dbReference type="GO" id="GO:0005509">
    <property type="term" value="F:calcium ion binding"/>
    <property type="evidence" value="ECO:0007669"/>
    <property type="project" value="InterPro"/>
</dbReference>
<dbReference type="GO" id="GO:0007156">
    <property type="term" value="P:homophilic cell adhesion via plasma membrane adhesion molecules"/>
    <property type="evidence" value="ECO:0007669"/>
    <property type="project" value="InterPro"/>
</dbReference>
<dbReference type="InterPro" id="IPR013783">
    <property type="entry name" value="Ig-like_fold"/>
</dbReference>
<proteinExistence type="predicted"/>
<feature type="compositionally biased region" description="Polar residues" evidence="1">
    <location>
        <begin position="2645"/>
        <end position="2657"/>
    </location>
</feature>
<dbReference type="SUPFAM" id="SSF50998">
    <property type="entry name" value="Quinoprotein alcohol dehydrogenase-like"/>
    <property type="match status" value="1"/>
</dbReference>
<dbReference type="EMBL" id="CAACVI010000001">
    <property type="protein sequence ID" value="VEN72825.1"/>
    <property type="molecule type" value="Genomic_DNA"/>
</dbReference>
<feature type="region of interest" description="Disordered" evidence="1">
    <location>
        <begin position="33"/>
        <end position="67"/>
    </location>
</feature>
<dbReference type="Gene3D" id="2.60.40.10">
    <property type="entry name" value="Immunoglobulins"/>
    <property type="match status" value="1"/>
</dbReference>
<dbReference type="InterPro" id="IPR011050">
    <property type="entry name" value="Pectin_lyase_fold/virulence"/>
</dbReference>
<feature type="domain" description="Cadherin" evidence="2">
    <location>
        <begin position="2476"/>
        <end position="2582"/>
    </location>
</feature>
<dbReference type="SUPFAM" id="SSF51126">
    <property type="entry name" value="Pectin lyase-like"/>
    <property type="match status" value="1"/>
</dbReference>
<dbReference type="InterPro" id="IPR002126">
    <property type="entry name" value="Cadherin-like_dom"/>
</dbReference>
<organism evidence="3">
    <name type="scientific">uncultured Desulfobacteraceae bacterium</name>
    <dbReference type="NCBI Taxonomy" id="218296"/>
    <lineage>
        <taxon>Bacteria</taxon>
        <taxon>Pseudomonadati</taxon>
        <taxon>Thermodesulfobacteriota</taxon>
        <taxon>Desulfobacteria</taxon>
        <taxon>Desulfobacterales</taxon>
        <taxon>Desulfobacteraceae</taxon>
        <taxon>environmental samples</taxon>
    </lineage>
</organism>
<feature type="region of interest" description="Disordered" evidence="1">
    <location>
        <begin position="2645"/>
        <end position="2709"/>
    </location>
</feature>
<feature type="region of interest" description="Disordered" evidence="1">
    <location>
        <begin position="718"/>
        <end position="780"/>
    </location>
</feature>
<feature type="compositionally biased region" description="Polar residues" evidence="1">
    <location>
        <begin position="47"/>
        <end position="56"/>
    </location>
</feature>
<reference evidence="3" key="1">
    <citation type="submission" date="2019-01" db="EMBL/GenBank/DDBJ databases">
        <authorList>
            <consortium name="Genoscope - CEA"/>
            <person name="William W."/>
        </authorList>
    </citation>
    <scope>NUCLEOTIDE SEQUENCE</scope>
    <source>
        <strain evidence="3">CR-1</strain>
    </source>
</reference>
<accession>A0A484HI07</accession>
<feature type="compositionally biased region" description="Pro residues" evidence="1">
    <location>
        <begin position="733"/>
        <end position="745"/>
    </location>
</feature>
<gene>
    <name evidence="3" type="ORF">EPICR_10325</name>
</gene>
<name>A0A484HI07_9BACT</name>
<evidence type="ECO:0000259" key="2">
    <source>
        <dbReference type="PROSITE" id="PS50268"/>
    </source>
</evidence>
<dbReference type="GO" id="GO:0016020">
    <property type="term" value="C:membrane"/>
    <property type="evidence" value="ECO:0007669"/>
    <property type="project" value="InterPro"/>
</dbReference>
<dbReference type="PROSITE" id="PS50268">
    <property type="entry name" value="CADHERIN_2"/>
    <property type="match status" value="1"/>
</dbReference>
<protein>
    <recommendedName>
        <fullName evidence="2">Cadherin domain-containing protein</fullName>
    </recommendedName>
</protein>
<dbReference type="CDD" id="cd11304">
    <property type="entry name" value="Cadherin_repeat"/>
    <property type="match status" value="1"/>
</dbReference>
<dbReference type="InterPro" id="IPR011047">
    <property type="entry name" value="Quinoprotein_ADH-like_sf"/>
</dbReference>
<sequence>MMNIPGVQPVPAVAGGQPVWEWLPILTPLLPQGGCAQPPPHPDARRFSTQSAETPQPSCPPAGDAPGDLHEDFLEFVPVIAGIDASTDTRFKKFTAFDGSGSVRNFFERTGRADRFLDGDGFVTMGRDAGQLEAYKISSLTPRPYQTGFGMGMTFKFTQLPGAYEKIHLLSNLSQDSMFSSSDGDDADPACYILKGGGIDLYGVKSGIGIELKLTHHANGAGRELSLGEIGSGQEIRVTLFRGNTVNASYYDSRRATIKIYRKTDTGYERLFSDVLGPVPFSPHLYGFLFGNAEDYLKVGQNSKGRLKVRLVDGNPVRIARASDYRMDHDGDGVPTGVEIRHMDRGYDPLHDQGAVSSFEDVLQTGQGHLDLQQALWLAPPAGGIIVLEQGATHTPEPGPYFYIPSHIQSVKFVVMPAQSAPFSEDQIEAIKALGANTGPAAKTCVIDGFFFKINPRTAISMAGESGLIFSLKPDAGHWLQTAIDAAPEGSVIRLGPGAHDIGNVTANRNVTIRGSAGGGTVVNGSISAASGDLSVVIQDIQRVDRVVRYSPNFEPPDPSHTRMFNDLVSRRVPDVIRSREVTAFPAGDELIGIYDNHLYRKSAGGSDWGSPLALNIPMLEEEGDQGVILQESAATAFSMGGRKYFAFLVNELKNSYLRLWDMNDPGAAPRKLILPSMGKKTVSQSDPGAESEYIIKNRNECLTVMSLGLIPGLGAGREAHKYRPPTRSRMPDPVPNPPSRPSTPPGQGIEGEPGISPEIPSYPNSPGDGLWKRGPGGVRHRITTEFSGRTRTASDFCEASGTEITEMSEIASESGFETVGEAVEAGTLDLEAAGEASEAGAALADPIAWMVVAAVEIGVGLIDFIADSIKDGHASWSCVNWMKGKDIQKTYDAPLELEGVAVGPGGDLYVKTGGEVKKLSAVIRTSSMDTPAEPKTPEARRRARALETGPGEFENAWPGMLKAHESLSLSRVDIWDAVFSEAPGRGPRPFYPLVGLDAGKAPMFGKISGRESLRTHFIEDPGYHRVDHAWKIEKTLDAMESSPVGHAFLSLVVDDSITSAADMFFKVKNAMSGGRIRFESQDMRFDGVAASRGMTRFGWKGSRLWVKHSHDDPNGKQDSPWMELTRAGLPPGRNIRSMSTNAHEVKIVFGKHYYYDTMTWLLDDAGDIYLFAPPGDASSLSYDDLYHPHHWRLHAEKRTGLPANIREIFALSGDALMAADHANRLYYSAGRHSAWQTVENDFSIPGGGSFEPVAFEIFAFGEDVSLAASDSGGNIYYALYLKGTDQGPLRWKKTQVSESGITDFSLSHDGRRLAVLDGSRSLWVNMEPDSSGVFSAHDEIVPESAKIAAPAPACGYLDSMPDLRVHEWQSAIYARGALCREGAAFHTREDGTREWGAPPYPERLWLDASHDAYPLSWRCGRFESLAGASCDAMAAPAPETVLTLTHAGPGECVYKDECENQKPPGLIKAIGEKIWSFNQKSMNFLTHLLGMDQGNTNKIADPESTKTRVKFGGGSFISRERHRLGHSYYSLAALGLSDQAGFHHVSRAYVPVEGDDLSAVRFMAQNLPGGDAPLAGPYPGRIYMAGFGSSIGDGLKSVGSGLKSAGETILGKTVSDPQNIYDAIRNKDYKKALEIFEGDILLASGAAAFLLGGPAGGFIGMAIFSGAEDEPPPQYLFDDFGTGPGGLLFAWKDRSLYARMKDHEGQDAWWHMTEPMKQVPARARLKAMAPGRDGRVWALDTDGSLYRYGSSSSFKIPGMGLFGLNGKSSGDLFKKTMDSARAMGLIDSNVWSWTLRKDPRVNPSGAKIVDIFPLAGGAIIGVDEDRGLYYSGSSSEPWKKIHGNFGVYDGERIHPFAPSGFDLFYYDWGSDTFSGKAMLAASDSSGNLYCAAFSPDKDHLPLWHKIHSYASTGMSGFDFSDDGRRLAFIAKDGHVRLSSLPGVSWARFHEEFGERMPSDYLDHIIALYNHGGEGFRAGADRLREFLRSGPSSVPAPVPVEKLSGKTRKGSVKVSWRHSAGEPGSIFYHLQIARNASFVSDASGDVFDLFMKNASYSVKTGDDGALHARVRSMDIFGNASDFADLGSVVKDTTPPEKVKGLKAVPDKTPGSGTYNAISLSWSPISNKGKDFAKWRIYRKRSFGSGKIKNVAGLIPLAEIVSAERTSYVDASADAGEWYQHAVSAVDDLGNEDMSVFGAWPAYVNNAPSLPGSVPDFSPIPEDERDSAGDMVSRFLQGASDPEGDEIGMAVISAKSDGGRWEYRRPGGDWTAFVSAGETNARLLEPTAGIRFVPSADWNGTAQIAFRAWDQTKGRPGRTADVSENGEYHPYSAQSAPAVIQVRPVNDPPSFVRGPDLNIIEDSGAQVVEKWASEIAKGPKNESDQATAFVLTHDRETAPGAVPNFFHQAPVMDENGTLSYMLRPDANGVANVTVRLKDDGGRDHGGIDLDENEPPVRFTITARPVNDPPSFSAAEQSVDEDAGLQRVPLSGWAQDILPGPENEKDQTVQFTLVSTSSPGLFSTQPAISSDGVLSFAPAPDQNGQARVTVLAKDDGGVENGGADQSAPVTLGITVRSVNDAPSFSKGADIRVRQSAGRRVLRNWAKHISAGPADESGQRLRFEVKASRPSLFAVQPAISSGGTLTFTPRRNRSGKTSVTAVLKDGGGKDRNGEDQSAPARFNIRVLRVSRPGSDASNDAPAQPLLESPAAP</sequence>
<feature type="compositionally biased region" description="Low complexity" evidence="1">
    <location>
        <begin position="751"/>
        <end position="762"/>
    </location>
</feature>
<evidence type="ECO:0000313" key="3">
    <source>
        <dbReference type="EMBL" id="VEN72825.1"/>
    </source>
</evidence>